<name>A0A9P0FIF1_BRAAE</name>
<feature type="domain" description="CCHC-type" evidence="3">
    <location>
        <begin position="147"/>
        <end position="163"/>
    </location>
</feature>
<sequence length="463" mass="51628">MIQLFLNIAQLLGYANDGHLWFGEVRLIKKIKDGLLVEAKNEKQAKRLQGLVRFGEVDVVVKTHQTLNYSKGVIYCSDLLNCSVEELKGHLIVEGVTDVKRIQTKKDGKLIDTPTHILTFNSPVLPKKINAAFHRLEVRQYIPNPLRCFKCQKFGHITDKCESKVQICICGQPSHEGTPCTLPIKCVNCSGDHPARSRSCKVYQEEAAIQKIKTLDKVTYFEAKRRYNMSKNINLPKNFSDVVKTTASAASNLKIEDIIKALIPEITKVVTSIISGGAGISGPQSQTFALPSKKTISRHGVQYDSQSNTDSVAEKRKASETGSDTESSILNSDADAKFLGRSSSNLFEGISGDYQVISKAVLETVASLVRDTLYLCRRLSASHTRTQNPTFDVGNSRNGRMKNGQLRSDNKRNYLRLNVVELMKGQEINSTISKQKRRLHISPSFVLAVIAFNLQLTPYEQVR</sequence>
<evidence type="ECO:0000313" key="4">
    <source>
        <dbReference type="EMBL" id="CAH0555593.1"/>
    </source>
</evidence>
<dbReference type="Proteomes" id="UP001154078">
    <property type="component" value="Chromosome 4"/>
</dbReference>
<evidence type="ECO:0000259" key="3">
    <source>
        <dbReference type="PROSITE" id="PS50158"/>
    </source>
</evidence>
<keyword evidence="1" id="KW-0862">Zinc</keyword>
<protein>
    <recommendedName>
        <fullName evidence="3">CCHC-type domain-containing protein</fullName>
    </recommendedName>
</protein>
<proteinExistence type="predicted"/>
<feature type="region of interest" description="Disordered" evidence="2">
    <location>
        <begin position="385"/>
        <end position="406"/>
    </location>
</feature>
<evidence type="ECO:0000313" key="5">
    <source>
        <dbReference type="Proteomes" id="UP001154078"/>
    </source>
</evidence>
<feature type="compositionally biased region" description="Polar residues" evidence="2">
    <location>
        <begin position="385"/>
        <end position="398"/>
    </location>
</feature>
<dbReference type="GO" id="GO:0008270">
    <property type="term" value="F:zinc ion binding"/>
    <property type="evidence" value="ECO:0007669"/>
    <property type="project" value="UniProtKB-KW"/>
</dbReference>
<keyword evidence="5" id="KW-1185">Reference proteome</keyword>
<evidence type="ECO:0000256" key="2">
    <source>
        <dbReference type="SAM" id="MobiDB-lite"/>
    </source>
</evidence>
<organism evidence="4 5">
    <name type="scientific">Brassicogethes aeneus</name>
    <name type="common">Rape pollen beetle</name>
    <name type="synonym">Meligethes aeneus</name>
    <dbReference type="NCBI Taxonomy" id="1431903"/>
    <lineage>
        <taxon>Eukaryota</taxon>
        <taxon>Metazoa</taxon>
        <taxon>Ecdysozoa</taxon>
        <taxon>Arthropoda</taxon>
        <taxon>Hexapoda</taxon>
        <taxon>Insecta</taxon>
        <taxon>Pterygota</taxon>
        <taxon>Neoptera</taxon>
        <taxon>Endopterygota</taxon>
        <taxon>Coleoptera</taxon>
        <taxon>Polyphaga</taxon>
        <taxon>Cucujiformia</taxon>
        <taxon>Nitidulidae</taxon>
        <taxon>Meligethinae</taxon>
        <taxon>Brassicogethes</taxon>
    </lineage>
</organism>
<keyword evidence="1" id="KW-0863">Zinc-finger</keyword>
<dbReference type="AlphaFoldDB" id="A0A9P0FIF1"/>
<accession>A0A9P0FIF1</accession>
<feature type="region of interest" description="Disordered" evidence="2">
    <location>
        <begin position="299"/>
        <end position="328"/>
    </location>
</feature>
<keyword evidence="1" id="KW-0479">Metal-binding</keyword>
<dbReference type="OrthoDB" id="6776451at2759"/>
<dbReference type="PROSITE" id="PS50158">
    <property type="entry name" value="ZF_CCHC"/>
    <property type="match status" value="1"/>
</dbReference>
<reference evidence="4" key="1">
    <citation type="submission" date="2021-12" db="EMBL/GenBank/DDBJ databases">
        <authorList>
            <person name="King R."/>
        </authorList>
    </citation>
    <scope>NUCLEOTIDE SEQUENCE</scope>
</reference>
<dbReference type="GO" id="GO:0003676">
    <property type="term" value="F:nucleic acid binding"/>
    <property type="evidence" value="ECO:0007669"/>
    <property type="project" value="InterPro"/>
</dbReference>
<dbReference type="InterPro" id="IPR036875">
    <property type="entry name" value="Znf_CCHC_sf"/>
</dbReference>
<dbReference type="EMBL" id="OV121135">
    <property type="protein sequence ID" value="CAH0555593.1"/>
    <property type="molecule type" value="Genomic_DNA"/>
</dbReference>
<gene>
    <name evidence="4" type="ORF">MELIAE_LOCUS6933</name>
</gene>
<evidence type="ECO:0000256" key="1">
    <source>
        <dbReference type="PROSITE-ProRule" id="PRU00047"/>
    </source>
</evidence>
<dbReference type="InterPro" id="IPR001878">
    <property type="entry name" value="Znf_CCHC"/>
</dbReference>
<dbReference type="SUPFAM" id="SSF57756">
    <property type="entry name" value="Retrovirus zinc finger-like domains"/>
    <property type="match status" value="1"/>
</dbReference>